<proteinExistence type="predicted"/>
<geneLocation type="plasmid" evidence="2 3">
    <name>p4</name>
</geneLocation>
<protein>
    <recommendedName>
        <fullName evidence="4">Glycine zipper family protein</fullName>
    </recommendedName>
</protein>
<name>A0A975S425_9RHOB</name>
<sequence>MNLVLKSLAVVCGMAVLSGCVQPGTATQMATAMTAFGGVTSATQPASKEDYALSCPELSKRLQNLYARYSEVEAEQRARQRQTAMVDGALGVGLGILGAKAATGAGSVSAIRNTQAVMSAGEGAIGLARAETSATDLKSVNDATIIAQRSAQLERVKFEKGCK</sequence>
<evidence type="ECO:0000313" key="2">
    <source>
        <dbReference type="EMBL" id="QWK93021.1"/>
    </source>
</evidence>
<keyword evidence="1" id="KW-0732">Signal</keyword>
<dbReference type="KEGG" id="gfu:KM031_21605"/>
<dbReference type="AlphaFoldDB" id="A0A975S425"/>
<evidence type="ECO:0000256" key="1">
    <source>
        <dbReference type="SAM" id="SignalP"/>
    </source>
</evidence>
<keyword evidence="2" id="KW-0614">Plasmid</keyword>
<evidence type="ECO:0008006" key="4">
    <source>
        <dbReference type="Google" id="ProtNLM"/>
    </source>
</evidence>
<dbReference type="PROSITE" id="PS51257">
    <property type="entry name" value="PROKAR_LIPOPROTEIN"/>
    <property type="match status" value="1"/>
</dbReference>
<dbReference type="Proteomes" id="UP000679352">
    <property type="component" value="Plasmid p4"/>
</dbReference>
<dbReference type="EMBL" id="CP076365">
    <property type="protein sequence ID" value="QWK93021.1"/>
    <property type="molecule type" value="Genomic_DNA"/>
</dbReference>
<organism evidence="2 3">
    <name type="scientific">Gemmobacter fulvus</name>
    <dbReference type="NCBI Taxonomy" id="2840474"/>
    <lineage>
        <taxon>Bacteria</taxon>
        <taxon>Pseudomonadati</taxon>
        <taxon>Pseudomonadota</taxon>
        <taxon>Alphaproteobacteria</taxon>
        <taxon>Rhodobacterales</taxon>
        <taxon>Paracoccaceae</taxon>
        <taxon>Gemmobacter</taxon>
    </lineage>
</organism>
<keyword evidence="3" id="KW-1185">Reference proteome</keyword>
<reference evidence="2" key="1">
    <citation type="submission" date="2021-06" db="EMBL/GenBank/DDBJ databases">
        <authorList>
            <person name="Lee C.-S."/>
            <person name="Jin L."/>
        </authorList>
    </citation>
    <scope>NUCLEOTIDE SEQUENCE</scope>
    <source>
        <strain evidence="2">Con5</strain>
        <plasmid evidence="2">p4</plasmid>
    </source>
</reference>
<gene>
    <name evidence="2" type="ORF">KM031_21605</name>
</gene>
<accession>A0A975S425</accession>
<feature type="signal peptide" evidence="1">
    <location>
        <begin position="1"/>
        <end position="23"/>
    </location>
</feature>
<feature type="chain" id="PRO_5036856724" description="Glycine zipper family protein" evidence="1">
    <location>
        <begin position="24"/>
        <end position="163"/>
    </location>
</feature>
<evidence type="ECO:0000313" key="3">
    <source>
        <dbReference type="Proteomes" id="UP000679352"/>
    </source>
</evidence>